<dbReference type="EMBL" id="JAHFZB010000010">
    <property type="protein sequence ID" value="KAK6484775.1"/>
    <property type="molecule type" value="Genomic_DNA"/>
</dbReference>
<keyword evidence="8 12" id="KW-0862">Zinc</keyword>
<name>A0ABR0ZIY8_HUSHU</name>
<comment type="catalytic activity">
    <reaction evidence="9 12">
        <text>cytidine(4) in tRNA(Pro) + S-adenosyl-L-methionine = 2'-O-methylcytidine(4) in tRNA(Pro) + S-adenosyl-L-homocysteine + H(+)</text>
        <dbReference type="Rhea" id="RHEA:32767"/>
        <dbReference type="Rhea" id="RHEA-COMP:10397"/>
        <dbReference type="Rhea" id="RHEA-COMP:10398"/>
        <dbReference type="ChEBI" id="CHEBI:15378"/>
        <dbReference type="ChEBI" id="CHEBI:57856"/>
        <dbReference type="ChEBI" id="CHEBI:59789"/>
        <dbReference type="ChEBI" id="CHEBI:74495"/>
        <dbReference type="ChEBI" id="CHEBI:82748"/>
        <dbReference type="EC" id="2.1.1.225"/>
    </reaction>
</comment>
<feature type="compositionally biased region" description="Basic and acidic residues" evidence="13">
    <location>
        <begin position="287"/>
        <end position="303"/>
    </location>
</feature>
<dbReference type="PROSITE" id="PS51800">
    <property type="entry name" value="ZF_CHHC_U11_48K"/>
    <property type="match status" value="1"/>
</dbReference>
<comment type="catalytic activity">
    <reaction evidence="11 12">
        <text>adenosine(4) in tRNA(His) + S-adenosyl-L-methionine = 2'-O-methyladenosine(4) in tRNA(His) + S-adenosyl-L-homocysteine + H(+)</text>
        <dbReference type="Rhea" id="RHEA:43196"/>
        <dbReference type="Rhea" id="RHEA-COMP:10401"/>
        <dbReference type="Rhea" id="RHEA-COMP:10402"/>
        <dbReference type="ChEBI" id="CHEBI:15378"/>
        <dbReference type="ChEBI" id="CHEBI:57856"/>
        <dbReference type="ChEBI" id="CHEBI:59789"/>
        <dbReference type="ChEBI" id="CHEBI:74411"/>
        <dbReference type="ChEBI" id="CHEBI:74477"/>
        <dbReference type="EC" id="2.1.1.225"/>
    </reaction>
</comment>
<comment type="catalytic activity">
    <reaction evidence="10 12">
        <text>cytidine(4) in tRNA(Gly)(GCC) + S-adenosyl-L-methionine = 2'-O-methylcytidine(4) in tRNA(Gly)(GCC) + S-adenosyl-L-homocysteine + H(+)</text>
        <dbReference type="Rhea" id="RHEA:43192"/>
        <dbReference type="Rhea" id="RHEA-COMP:10399"/>
        <dbReference type="Rhea" id="RHEA-COMP:10400"/>
        <dbReference type="ChEBI" id="CHEBI:15378"/>
        <dbReference type="ChEBI" id="CHEBI:57856"/>
        <dbReference type="ChEBI" id="CHEBI:59789"/>
        <dbReference type="ChEBI" id="CHEBI:74495"/>
        <dbReference type="ChEBI" id="CHEBI:82748"/>
        <dbReference type="EC" id="2.1.1.225"/>
    </reaction>
</comment>
<evidence type="ECO:0000256" key="9">
    <source>
        <dbReference type="ARBA" id="ARBA00048165"/>
    </source>
</evidence>
<protein>
    <recommendedName>
        <fullName evidence="12">tRNA:m(4)X modification enzyme TRM13</fullName>
        <ecNumber evidence="12">2.1.1.225</ecNumber>
    </recommendedName>
</protein>
<accession>A0ABR0ZIY8</accession>
<keyword evidence="6 12" id="KW-0479">Metal-binding</keyword>
<dbReference type="InterPro" id="IPR007871">
    <property type="entry name" value="Methyltransferase_TRM13"/>
</dbReference>
<evidence type="ECO:0000256" key="10">
    <source>
        <dbReference type="ARBA" id="ARBA00048635"/>
    </source>
</evidence>
<evidence type="ECO:0000313" key="16">
    <source>
        <dbReference type="Proteomes" id="UP001369086"/>
    </source>
</evidence>
<dbReference type="Pfam" id="PF11722">
    <property type="entry name" value="zf-TRM13_CCCH"/>
    <property type="match status" value="1"/>
</dbReference>
<reference evidence="15 16" key="1">
    <citation type="submission" date="2021-05" db="EMBL/GenBank/DDBJ databases">
        <authorList>
            <person name="Zahm M."/>
            <person name="Klopp C."/>
            <person name="Cabau C."/>
            <person name="Kuhl H."/>
            <person name="Suciu R."/>
            <person name="Ciorpac M."/>
            <person name="Holostenco D."/>
            <person name="Gessner J."/>
            <person name="Wuertz S."/>
            <person name="Hohne C."/>
            <person name="Stock M."/>
            <person name="Gislard M."/>
            <person name="Lluch J."/>
            <person name="Milhes M."/>
            <person name="Lampietro C."/>
            <person name="Lopez Roques C."/>
            <person name="Donnadieu C."/>
            <person name="Du K."/>
            <person name="Schartl M."/>
            <person name="Guiguen Y."/>
        </authorList>
    </citation>
    <scope>NUCLEOTIDE SEQUENCE [LARGE SCALE GENOMIC DNA]</scope>
    <source>
        <strain evidence="15">Hh-F2</strain>
        <tissue evidence="15">Blood</tissue>
    </source>
</reference>
<comment type="function">
    <text evidence="12">tRNA methylase which 2'-O-methylates cytidine(4) in tRNA(Pro) and tRNA(Gly)(GCC), and adenosine(4) in tRNA(His).</text>
</comment>
<keyword evidence="16" id="KW-1185">Reference proteome</keyword>
<dbReference type="Pfam" id="PF05206">
    <property type="entry name" value="TRM13"/>
    <property type="match status" value="1"/>
</dbReference>
<dbReference type="InterPro" id="IPR022776">
    <property type="entry name" value="TRM13/UPF0224_CHHC_Znf_dom"/>
</dbReference>
<dbReference type="Proteomes" id="UP001369086">
    <property type="component" value="Unassembled WGS sequence"/>
</dbReference>
<evidence type="ECO:0000256" key="3">
    <source>
        <dbReference type="ARBA" id="ARBA00022679"/>
    </source>
</evidence>
<evidence type="ECO:0000256" key="11">
    <source>
        <dbReference type="ARBA" id="ARBA00049393"/>
    </source>
</evidence>
<feature type="region of interest" description="Disordered" evidence="13">
    <location>
        <begin position="287"/>
        <end position="316"/>
    </location>
</feature>
<evidence type="ECO:0000256" key="2">
    <source>
        <dbReference type="ARBA" id="ARBA00022603"/>
    </source>
</evidence>
<proteinExistence type="inferred from homology"/>
<feature type="domain" description="CHHC U11-48K-type" evidence="14">
    <location>
        <begin position="56"/>
        <end position="83"/>
    </location>
</feature>
<evidence type="ECO:0000256" key="1">
    <source>
        <dbReference type="ARBA" id="ARBA00005265"/>
    </source>
</evidence>
<evidence type="ECO:0000256" key="6">
    <source>
        <dbReference type="ARBA" id="ARBA00022723"/>
    </source>
</evidence>
<comment type="similarity">
    <text evidence="1 12">Belongs to the methyltransferase TRM13 family.</text>
</comment>
<dbReference type="PANTHER" id="PTHR12998">
    <property type="entry name" value="TRNA:M(4)X MODIFICATION ENZYME TRM13 HOMOLOG"/>
    <property type="match status" value="1"/>
</dbReference>
<dbReference type="PANTHER" id="PTHR12998:SF0">
    <property type="entry name" value="TRNA:M(4)X MODIFICATION ENZYME TRM13 HOMOLOG"/>
    <property type="match status" value="1"/>
</dbReference>
<evidence type="ECO:0000259" key="14">
    <source>
        <dbReference type="PROSITE" id="PS51800"/>
    </source>
</evidence>
<evidence type="ECO:0000256" key="7">
    <source>
        <dbReference type="ARBA" id="ARBA00022771"/>
    </source>
</evidence>
<dbReference type="InterPro" id="IPR021721">
    <property type="entry name" value="Znf_CCCH-type_TRM13"/>
</dbReference>
<evidence type="ECO:0000256" key="13">
    <source>
        <dbReference type="SAM" id="MobiDB-lite"/>
    </source>
</evidence>
<keyword evidence="4 12" id="KW-0949">S-adenosyl-L-methionine</keyword>
<evidence type="ECO:0000256" key="4">
    <source>
        <dbReference type="ARBA" id="ARBA00022691"/>
    </source>
</evidence>
<evidence type="ECO:0000256" key="5">
    <source>
        <dbReference type="ARBA" id="ARBA00022694"/>
    </source>
</evidence>
<comment type="caution">
    <text evidence="15">The sequence shown here is derived from an EMBL/GenBank/DDBJ whole genome shotgun (WGS) entry which is preliminary data.</text>
</comment>
<sequence length="467" mass="52191">MAETMADGVNGPLLGRCGYFVERKKRYCKMVVAEGKTFCGEHANANKNAKEDDVKRIPCPLDPKHTVFENKLEKHLKKCNSREKPKPVYYVKDVNAGLEEDPDTSKEQITLSSRSKEELGVFIKKLKHAAAGLNHKHEEQILSHFALQEALNDPNNGDFAFKHLKQQASLLGNMEALGLLGPDRCFVEFGAGRGKLSHWVDIALQGSRNTHFLLVERATTRFKVDGKHKSSESVFERLHVDIQHLCLSKVPLLIKEKMPVVGIGKHLCGAATDLALRCLLDRSSEEVTDREPPRKRLKTDPAHTETGVDEGQPASETVAEKRLKVAGISIALCCHHRCDWKHYVGREFFRSLGLGPQEFGVFQRMSSWATCGMRKPASDAALPEGGNGKQEEDFEEHDQDGDTLAYNLEGMPAVEERETVGRLCKLLIDQGRIYYLQQKGYAATLRYYTSPSISLENVLLTAVPAKD</sequence>
<keyword evidence="7 12" id="KW-0863">Zinc-finger</keyword>
<evidence type="ECO:0000256" key="12">
    <source>
        <dbReference type="RuleBase" id="RU367103"/>
    </source>
</evidence>
<evidence type="ECO:0000313" key="15">
    <source>
        <dbReference type="EMBL" id="KAK6484775.1"/>
    </source>
</evidence>
<gene>
    <name evidence="15" type="ORF">HHUSO_G12623</name>
</gene>
<keyword evidence="2 12" id="KW-0489">Methyltransferase</keyword>
<keyword evidence="5 12" id="KW-0819">tRNA processing</keyword>
<keyword evidence="3 12" id="KW-0808">Transferase</keyword>
<dbReference type="Pfam" id="PF05253">
    <property type="entry name" value="zf-U11-48K"/>
    <property type="match status" value="1"/>
</dbReference>
<organism evidence="15 16">
    <name type="scientific">Huso huso</name>
    <name type="common">Beluga</name>
    <name type="synonym">Acipenser huso</name>
    <dbReference type="NCBI Taxonomy" id="61971"/>
    <lineage>
        <taxon>Eukaryota</taxon>
        <taxon>Metazoa</taxon>
        <taxon>Chordata</taxon>
        <taxon>Craniata</taxon>
        <taxon>Vertebrata</taxon>
        <taxon>Euteleostomi</taxon>
        <taxon>Actinopterygii</taxon>
        <taxon>Chondrostei</taxon>
        <taxon>Acipenseriformes</taxon>
        <taxon>Acipenseridae</taxon>
        <taxon>Huso</taxon>
    </lineage>
</organism>
<evidence type="ECO:0000256" key="8">
    <source>
        <dbReference type="ARBA" id="ARBA00022833"/>
    </source>
</evidence>
<dbReference type="EC" id="2.1.1.225" evidence="12"/>
<dbReference type="InterPro" id="IPR039044">
    <property type="entry name" value="Trm13"/>
</dbReference>